<protein>
    <submittedName>
        <fullName evidence="1">Uncharacterized protein</fullName>
    </submittedName>
</protein>
<dbReference type="Proteomes" id="UP000015106">
    <property type="component" value="Chromosome 1"/>
</dbReference>
<dbReference type="AlphaFoldDB" id="A0A8R7JX76"/>
<evidence type="ECO:0000313" key="1">
    <source>
        <dbReference type="EnsemblPlants" id="TuG1812G0100001556.01.T01"/>
    </source>
</evidence>
<reference evidence="1" key="2">
    <citation type="submission" date="2018-03" db="EMBL/GenBank/DDBJ databases">
        <title>The Triticum urartu genome reveals the dynamic nature of wheat genome evolution.</title>
        <authorList>
            <person name="Ling H."/>
            <person name="Ma B."/>
            <person name="Shi X."/>
            <person name="Liu H."/>
            <person name="Dong L."/>
            <person name="Sun H."/>
            <person name="Cao Y."/>
            <person name="Gao Q."/>
            <person name="Zheng S."/>
            <person name="Li Y."/>
            <person name="Yu Y."/>
            <person name="Du H."/>
            <person name="Qi M."/>
            <person name="Li Y."/>
            <person name="Yu H."/>
            <person name="Cui Y."/>
            <person name="Wang N."/>
            <person name="Chen C."/>
            <person name="Wu H."/>
            <person name="Zhao Y."/>
            <person name="Zhang J."/>
            <person name="Li Y."/>
            <person name="Zhou W."/>
            <person name="Zhang B."/>
            <person name="Hu W."/>
            <person name="Eijk M."/>
            <person name="Tang J."/>
            <person name="Witsenboer H."/>
            <person name="Zhao S."/>
            <person name="Li Z."/>
            <person name="Zhang A."/>
            <person name="Wang D."/>
            <person name="Liang C."/>
        </authorList>
    </citation>
    <scope>NUCLEOTIDE SEQUENCE [LARGE SCALE GENOMIC DNA]</scope>
    <source>
        <strain evidence="1">cv. G1812</strain>
    </source>
</reference>
<evidence type="ECO:0000313" key="2">
    <source>
        <dbReference type="Proteomes" id="UP000015106"/>
    </source>
</evidence>
<proteinExistence type="predicted"/>
<reference evidence="2" key="1">
    <citation type="journal article" date="2013" name="Nature">
        <title>Draft genome of the wheat A-genome progenitor Triticum urartu.</title>
        <authorList>
            <person name="Ling H.Q."/>
            <person name="Zhao S."/>
            <person name="Liu D."/>
            <person name="Wang J."/>
            <person name="Sun H."/>
            <person name="Zhang C."/>
            <person name="Fan H."/>
            <person name="Li D."/>
            <person name="Dong L."/>
            <person name="Tao Y."/>
            <person name="Gao C."/>
            <person name="Wu H."/>
            <person name="Li Y."/>
            <person name="Cui Y."/>
            <person name="Guo X."/>
            <person name="Zheng S."/>
            <person name="Wang B."/>
            <person name="Yu K."/>
            <person name="Liang Q."/>
            <person name="Yang W."/>
            <person name="Lou X."/>
            <person name="Chen J."/>
            <person name="Feng M."/>
            <person name="Jian J."/>
            <person name="Zhang X."/>
            <person name="Luo G."/>
            <person name="Jiang Y."/>
            <person name="Liu J."/>
            <person name="Wang Z."/>
            <person name="Sha Y."/>
            <person name="Zhang B."/>
            <person name="Wu H."/>
            <person name="Tang D."/>
            <person name="Shen Q."/>
            <person name="Xue P."/>
            <person name="Zou S."/>
            <person name="Wang X."/>
            <person name="Liu X."/>
            <person name="Wang F."/>
            <person name="Yang Y."/>
            <person name="An X."/>
            <person name="Dong Z."/>
            <person name="Zhang K."/>
            <person name="Zhang X."/>
            <person name="Luo M.C."/>
            <person name="Dvorak J."/>
            <person name="Tong Y."/>
            <person name="Wang J."/>
            <person name="Yang H."/>
            <person name="Li Z."/>
            <person name="Wang D."/>
            <person name="Zhang A."/>
            <person name="Wang J."/>
        </authorList>
    </citation>
    <scope>NUCLEOTIDE SEQUENCE</scope>
    <source>
        <strain evidence="2">cv. G1812</strain>
    </source>
</reference>
<reference evidence="1" key="3">
    <citation type="submission" date="2022-06" db="UniProtKB">
        <authorList>
            <consortium name="EnsemblPlants"/>
        </authorList>
    </citation>
    <scope>IDENTIFICATION</scope>
</reference>
<dbReference type="Gramene" id="TuG1812G0100001556.01.T01">
    <property type="protein sequence ID" value="TuG1812G0100001556.01.T01"/>
    <property type="gene ID" value="TuG1812G0100001556.01"/>
</dbReference>
<organism evidence="1 2">
    <name type="scientific">Triticum urartu</name>
    <name type="common">Red wild einkorn</name>
    <name type="synonym">Crithodium urartu</name>
    <dbReference type="NCBI Taxonomy" id="4572"/>
    <lineage>
        <taxon>Eukaryota</taxon>
        <taxon>Viridiplantae</taxon>
        <taxon>Streptophyta</taxon>
        <taxon>Embryophyta</taxon>
        <taxon>Tracheophyta</taxon>
        <taxon>Spermatophyta</taxon>
        <taxon>Magnoliopsida</taxon>
        <taxon>Liliopsida</taxon>
        <taxon>Poales</taxon>
        <taxon>Poaceae</taxon>
        <taxon>BOP clade</taxon>
        <taxon>Pooideae</taxon>
        <taxon>Triticodae</taxon>
        <taxon>Triticeae</taxon>
        <taxon>Triticinae</taxon>
        <taxon>Triticum</taxon>
    </lineage>
</organism>
<dbReference type="EnsemblPlants" id="TuG1812G0100001556.01.T01">
    <property type="protein sequence ID" value="TuG1812G0100001556.01.T01"/>
    <property type="gene ID" value="TuG1812G0100001556.01"/>
</dbReference>
<sequence length="131" mass="15015">MGLTSAKGVALTASLFWSPRVSAQRHRRKQKGLCCLSVILYESCMLIHYCASSMVCEFLLLLEALIQYVMCRELRIRVSVILHSKELGQGSKQSCWFLEAGSSKMVHHGMRHELMHWHMRTVEDMVSFLAQ</sequence>
<name>A0A8R7JX76_TRIUA</name>
<accession>A0A8R7JX76</accession>
<keyword evidence="2" id="KW-1185">Reference proteome</keyword>